<name>A0A023AYU2_GRENI</name>
<dbReference type="VEuPathDB" id="CryptoDB:GNI_171830"/>
<protein>
    <submittedName>
        <fullName evidence="2">Uncharacterized protein</fullName>
    </submittedName>
</protein>
<dbReference type="AlphaFoldDB" id="A0A023AYU2"/>
<organism evidence="2 3">
    <name type="scientific">Gregarina niphandrodes</name>
    <name type="common">Septate eugregarine</name>
    <dbReference type="NCBI Taxonomy" id="110365"/>
    <lineage>
        <taxon>Eukaryota</taxon>
        <taxon>Sar</taxon>
        <taxon>Alveolata</taxon>
        <taxon>Apicomplexa</taxon>
        <taxon>Conoidasida</taxon>
        <taxon>Gregarinasina</taxon>
        <taxon>Eugregarinorida</taxon>
        <taxon>Gregarinidae</taxon>
        <taxon>Gregarina</taxon>
    </lineage>
</organism>
<accession>A0A023AYU2</accession>
<sequence length="515" mass="55155">MESIRETMLLNYLWKELISGGKSGMDGGLSCVSTKDRGRRLSAQFCGGEAHTLIELILLLTVYCEYELVVMHLQSEELECRGEHDTLERDFYECYGFDNEEQELSEDFEDIADHAASKPPSEPEHRPPGRRPPGPYSRRYLPTDTGSARAQPDPRRGQDPRGYYLPQASQLPNVEQYRGPQPGVLLPGGPQPGLENTPLGGAQPGSAAYTNAGLPQLGLIAVGETSCPPMVSMPFAGGGFSGGGFRVGDSPGGGGFPGGGFPNGEGGEKEARLDPQVGGTPNRVATRESTMTGSVPAGSVPAISFGPRPTGISPRAGASSPRVPDAFGNPTLLRPAAPSLISSYLTKSNVSSVIQSSVYKDPHEGSKLRAFVPENTEQRLRLQHIFDSATERIDKYKATAAADLLKLYSLSSDPGHDSLSDAGLSALLDCCRTGSGASGVLKRLRRELLETREPAEDPLELFRPSCLSLLLRISAFHPSRRVPVTELLRDALLGSFGCAAPLTERVESARRLVLS</sequence>
<dbReference type="RefSeq" id="XP_011133329.1">
    <property type="nucleotide sequence ID" value="XM_011135027.1"/>
</dbReference>
<feature type="region of interest" description="Disordered" evidence="1">
    <location>
        <begin position="289"/>
        <end position="308"/>
    </location>
</feature>
<proteinExistence type="predicted"/>
<gene>
    <name evidence="2" type="ORF">GNI_171830</name>
</gene>
<comment type="caution">
    <text evidence="2">The sequence shown here is derived from an EMBL/GenBank/DDBJ whole genome shotgun (WGS) entry which is preliminary data.</text>
</comment>
<feature type="compositionally biased region" description="Gly residues" evidence="1">
    <location>
        <begin position="244"/>
        <end position="265"/>
    </location>
</feature>
<feature type="non-terminal residue" evidence="2">
    <location>
        <position position="515"/>
    </location>
</feature>
<dbReference type="GeneID" id="22915872"/>
<dbReference type="EMBL" id="AFNH02001288">
    <property type="protein sequence ID" value="EZG43440.1"/>
    <property type="molecule type" value="Genomic_DNA"/>
</dbReference>
<feature type="compositionally biased region" description="Basic and acidic residues" evidence="1">
    <location>
        <begin position="114"/>
        <end position="127"/>
    </location>
</feature>
<keyword evidence="3" id="KW-1185">Reference proteome</keyword>
<evidence type="ECO:0000313" key="3">
    <source>
        <dbReference type="Proteomes" id="UP000019763"/>
    </source>
</evidence>
<reference evidence="2" key="1">
    <citation type="submission" date="2013-12" db="EMBL/GenBank/DDBJ databases">
        <authorList>
            <person name="Omoto C.K."/>
            <person name="Sibley D."/>
            <person name="Venepally P."/>
            <person name="Hadjithomas M."/>
            <person name="Karamycheva S."/>
            <person name="Brunk B."/>
            <person name="Roos D."/>
            <person name="Caler E."/>
            <person name="Lorenzi H."/>
        </authorList>
    </citation>
    <scope>NUCLEOTIDE SEQUENCE</scope>
</reference>
<evidence type="ECO:0000313" key="2">
    <source>
        <dbReference type="EMBL" id="EZG43440.1"/>
    </source>
</evidence>
<feature type="region of interest" description="Disordered" evidence="1">
    <location>
        <begin position="244"/>
        <end position="283"/>
    </location>
</feature>
<feature type="compositionally biased region" description="Low complexity" evidence="1">
    <location>
        <begin position="179"/>
        <end position="194"/>
    </location>
</feature>
<evidence type="ECO:0000256" key="1">
    <source>
        <dbReference type="SAM" id="MobiDB-lite"/>
    </source>
</evidence>
<feature type="region of interest" description="Disordered" evidence="1">
    <location>
        <begin position="114"/>
        <end position="204"/>
    </location>
</feature>
<dbReference type="Proteomes" id="UP000019763">
    <property type="component" value="Unassembled WGS sequence"/>
</dbReference>